<dbReference type="Proteomes" id="UP000230447">
    <property type="component" value="Unassembled WGS sequence"/>
</dbReference>
<proteinExistence type="predicted"/>
<dbReference type="InterPro" id="IPR004821">
    <property type="entry name" value="Cyt_trans-like"/>
</dbReference>
<evidence type="ECO:0000256" key="1">
    <source>
        <dbReference type="ARBA" id="ARBA00022679"/>
    </source>
</evidence>
<evidence type="ECO:0000313" key="4">
    <source>
        <dbReference type="EMBL" id="PIP31933.1"/>
    </source>
</evidence>
<feature type="domain" description="Cytidyltransferase-like" evidence="3">
    <location>
        <begin position="31"/>
        <end position="137"/>
    </location>
</feature>
<dbReference type="SUPFAM" id="SSF52374">
    <property type="entry name" value="Nucleotidylyl transferase"/>
    <property type="match status" value="1"/>
</dbReference>
<dbReference type="EMBL" id="PCSB01000017">
    <property type="protein sequence ID" value="PIP31933.1"/>
    <property type="molecule type" value="Genomic_DNA"/>
</dbReference>
<dbReference type="InterPro" id="IPR050385">
    <property type="entry name" value="Archaeal_FAD_synthase"/>
</dbReference>
<protein>
    <submittedName>
        <fullName evidence="4">D-glycero-beta-D-manno-heptose 1-phosphate adenylyltransferase</fullName>
    </submittedName>
</protein>
<dbReference type="AlphaFoldDB" id="A0A2G9ZFI5"/>
<dbReference type="Gene3D" id="3.40.50.620">
    <property type="entry name" value="HUPs"/>
    <property type="match status" value="1"/>
</dbReference>
<gene>
    <name evidence="4" type="ORF">COX24_00925</name>
</gene>
<evidence type="ECO:0000256" key="2">
    <source>
        <dbReference type="ARBA" id="ARBA00022695"/>
    </source>
</evidence>
<name>A0A2G9ZFI5_9BACT</name>
<dbReference type="GO" id="GO:0016779">
    <property type="term" value="F:nucleotidyltransferase activity"/>
    <property type="evidence" value="ECO:0007669"/>
    <property type="project" value="UniProtKB-KW"/>
</dbReference>
<evidence type="ECO:0000259" key="3">
    <source>
        <dbReference type="Pfam" id="PF01467"/>
    </source>
</evidence>
<dbReference type="InterPro" id="IPR014729">
    <property type="entry name" value="Rossmann-like_a/b/a_fold"/>
</dbReference>
<comment type="caution">
    <text evidence="4">The sequence shown here is derived from an EMBL/GenBank/DDBJ whole genome shotgun (WGS) entry which is preliminary data.</text>
</comment>
<organism evidence="4 5">
    <name type="scientific">bacterium (Candidatus Gribaldobacteria) CG23_combo_of_CG06-09_8_20_14_all_37_87_8</name>
    <dbReference type="NCBI Taxonomy" id="2014278"/>
    <lineage>
        <taxon>Bacteria</taxon>
        <taxon>Candidatus Gribaldobacteria</taxon>
    </lineage>
</organism>
<dbReference type="NCBIfam" id="TIGR00125">
    <property type="entry name" value="cyt_tran_rel"/>
    <property type="match status" value="1"/>
</dbReference>
<keyword evidence="2 4" id="KW-0548">Nucleotidyltransferase</keyword>
<sequence length="165" mass="18727">MTKMKINKILSIQTLLSMRKRLKNKTIVLGTGCFDILHIGHLYFLQQASEQGDILIVGINSDKSIKIMKGKNRPIIKQDERAQLIAAFDCVDYVFVYDGTTARDYILSLKPHVFAIGEGSVRDYPDECEATKKVGARLHIIKRMPFPSTTSIVTKIQNMQKIEKQ</sequence>
<keyword evidence="1 4" id="KW-0808">Transferase</keyword>
<dbReference type="PANTHER" id="PTHR43793:SF2">
    <property type="entry name" value="BIFUNCTIONAL PROTEIN HLDE"/>
    <property type="match status" value="1"/>
</dbReference>
<accession>A0A2G9ZFI5</accession>
<dbReference type="Pfam" id="PF01467">
    <property type="entry name" value="CTP_transf_like"/>
    <property type="match status" value="1"/>
</dbReference>
<reference evidence="4 5" key="1">
    <citation type="submission" date="2017-09" db="EMBL/GenBank/DDBJ databases">
        <title>Depth-based differentiation of microbial function through sediment-hosted aquifers and enrichment of novel symbionts in the deep terrestrial subsurface.</title>
        <authorList>
            <person name="Probst A.J."/>
            <person name="Ladd B."/>
            <person name="Jarett J.K."/>
            <person name="Geller-Mcgrath D.E."/>
            <person name="Sieber C.M."/>
            <person name="Emerson J.B."/>
            <person name="Anantharaman K."/>
            <person name="Thomas B.C."/>
            <person name="Malmstrom R."/>
            <person name="Stieglmeier M."/>
            <person name="Klingl A."/>
            <person name="Woyke T."/>
            <person name="Ryan C.M."/>
            <person name="Banfield J.F."/>
        </authorList>
    </citation>
    <scope>NUCLEOTIDE SEQUENCE [LARGE SCALE GENOMIC DNA]</scope>
    <source>
        <strain evidence="4">CG23_combo_of_CG06-09_8_20_14_all_37_87_8</strain>
    </source>
</reference>
<dbReference type="PANTHER" id="PTHR43793">
    <property type="entry name" value="FAD SYNTHASE"/>
    <property type="match status" value="1"/>
</dbReference>
<evidence type="ECO:0000313" key="5">
    <source>
        <dbReference type="Proteomes" id="UP000230447"/>
    </source>
</evidence>